<protein>
    <submittedName>
        <fullName evidence="1">Uncharacterized protein</fullName>
    </submittedName>
</protein>
<proteinExistence type="predicted"/>
<dbReference type="Gene3D" id="3.40.50.880">
    <property type="match status" value="1"/>
</dbReference>
<keyword evidence="2" id="KW-1185">Reference proteome</keyword>
<dbReference type="Gene3D" id="3.20.20.80">
    <property type="entry name" value="Glycosidases"/>
    <property type="match status" value="1"/>
</dbReference>
<name>A0A4Q7WMS8_9ACTN</name>
<dbReference type="SUPFAM" id="SSF49785">
    <property type="entry name" value="Galactose-binding domain-like"/>
    <property type="match status" value="1"/>
</dbReference>
<dbReference type="InterPro" id="IPR008979">
    <property type="entry name" value="Galactose-bd-like_sf"/>
</dbReference>
<dbReference type="Gene3D" id="2.60.120.260">
    <property type="entry name" value="Galactose-binding domain-like"/>
    <property type="match status" value="1"/>
</dbReference>
<dbReference type="EMBL" id="SHKR01000015">
    <property type="protein sequence ID" value="RZU11391.1"/>
    <property type="molecule type" value="Genomic_DNA"/>
</dbReference>
<gene>
    <name evidence="1" type="ORF">EV645_6558</name>
</gene>
<evidence type="ECO:0000313" key="1">
    <source>
        <dbReference type="EMBL" id="RZU11391.1"/>
    </source>
</evidence>
<accession>A0A4Q7WMS8</accession>
<dbReference type="InterPro" id="IPR029062">
    <property type="entry name" value="Class_I_gatase-like"/>
</dbReference>
<reference evidence="1 2" key="1">
    <citation type="journal article" date="2015" name="Stand. Genomic Sci.">
        <title>Genomic Encyclopedia of Bacterial and Archaeal Type Strains, Phase III: the genomes of soil and plant-associated and newly described type strains.</title>
        <authorList>
            <person name="Whitman W.B."/>
            <person name="Woyke T."/>
            <person name="Klenk H.P."/>
            <person name="Zhou Y."/>
            <person name="Lilburn T.G."/>
            <person name="Beck B.J."/>
            <person name="De Vos P."/>
            <person name="Vandamme P."/>
            <person name="Eisen J.A."/>
            <person name="Garrity G."/>
            <person name="Hugenholtz P."/>
            <person name="Kyrpides N.C."/>
        </authorList>
    </citation>
    <scope>NUCLEOTIDE SEQUENCE [LARGE SCALE GENOMIC DNA]</scope>
    <source>
        <strain evidence="1 2">VKM Ac-2540</strain>
    </source>
</reference>
<sequence>MELSRRGFLTVATGAAVAVAGSSFSPGRAQAVSGQVTVTPVSLPAKGLRGFGSVSGELTGLGANGSLLRIQCQNASLAKLTHAKYLSDLTRLPGVAPATLTVNGLSVPVHETPAGVVAALIDDDAVSVLAFDSDAAFTASAGPAIPAGTTTADFVPQATVPMYLDRFDRNGFLVYFVPFALPPGWDRTQPYDYSLDFDFAEQNGLGIALWDNEQQLNFGEGLARVPDWKWVMNECDARGIPVHLNTQFADGMWLANRYRDQTMQKMPQYSGFHGNPANYTYAVGETSYSATTGMDAELGVLQETVREFAPADNVVGWLEPHGEVGGGAGSVLLVEYGPVADASFRTFLQGRYATTAALGQAWYGNAGAVAAWTDVHVPEVASFLGWDAQAVDVAGAWRVLYPGTAAPPSGWDQPGFDESSWGTLVMPGNDRIEFMARASMLARRTVEVSAAWLAAHPRVWLYLFDLNNQVLIPATVNGHATAGIPGAAIMGGQHWGAIEVTDLIQAGSNLLAVTLPNGFIGYRVYLSGAEPVQYPALGPQRNAQWVDFQDWSRWTRQQAVRRGVEMIRQEDADRPVNLMSPDPYADLLKQVTAQYGGNFHNTGYMAGFWAELHTLLARSAGRPSTAEPGNGAPNADQFKSFWGRWLTEGLNGVHYFASQQDIMSKPDVLQVFQNNRALYESIGKYHVPEAEVAVLNGFRVNGNGTWPWTPDADVWVPGGYWKTNAASYLMARCPRDAVTELDFADGTVDKYRIIVDSNTPFMDDALVDQIEAWVRAGGTFVTYIQTGRHTTTDMNAWPISRLTGYDVLSIDPYNQNGSYQPLTSHAISAAPGQTLLPDTSWLANQRGGGLSLGKVASDAQDVLLWDNGTVAAGMRPLGNGRIIQLGWHVSGGNATTLLGQIMDYLDVAPVPARAATVVFRHYISNSGLHDVWVLYNDSANSVTTDLVFTTAAPPTVLSELTTTATTPVTVQNGVAGVYGITLPAWETRLFLSPRTDVPQSPLEWLTLQRNWWAGTTAPDPDPLPTKAQMQRNTVDLTDDWAFLPVDNSTPAQIAALVLPGVNDSAWERRDLGVWTMPEHPDVHHAVLRKTFTVPAGWSTGELQLWLLVDKESQTFHDTGRIYLDGVLIRDFNAGGLAGLPATTLLAPGNHLIALEVEGSGVATGVTANAWAYRIPEPSARQDMAGTWAVTAADGLHDAGQATLPGSFTGFLAARDVVIDAGHNGSAVVLYVQRTGACLNGIMINGTFIGDIYPATKVGDTLLVNITTKVAFGQTNRIELLSSGPTGAAAIPTVEIRYYDPTVYP</sequence>
<comment type="caution">
    <text evidence="1">The sequence shown here is derived from an EMBL/GenBank/DDBJ whole genome shotgun (WGS) entry which is preliminary data.</text>
</comment>
<dbReference type="RefSeq" id="WP_130447841.1">
    <property type="nucleotide sequence ID" value="NZ_SHKR01000015.1"/>
</dbReference>
<organism evidence="1 2">
    <name type="scientific">Kribbella rubisoli</name>
    <dbReference type="NCBI Taxonomy" id="3075929"/>
    <lineage>
        <taxon>Bacteria</taxon>
        <taxon>Bacillati</taxon>
        <taxon>Actinomycetota</taxon>
        <taxon>Actinomycetes</taxon>
        <taxon>Propionibacteriales</taxon>
        <taxon>Kribbellaceae</taxon>
        <taxon>Kribbella</taxon>
    </lineage>
</organism>
<dbReference type="InterPro" id="IPR006311">
    <property type="entry name" value="TAT_signal"/>
</dbReference>
<evidence type="ECO:0000313" key="2">
    <source>
        <dbReference type="Proteomes" id="UP000292027"/>
    </source>
</evidence>
<dbReference type="OrthoDB" id="9761045at2"/>
<dbReference type="Proteomes" id="UP000292027">
    <property type="component" value="Unassembled WGS sequence"/>
</dbReference>
<dbReference type="PROSITE" id="PS51318">
    <property type="entry name" value="TAT"/>
    <property type="match status" value="1"/>
</dbReference>